<protein>
    <submittedName>
        <fullName evidence="2">Uncharacterized protein</fullName>
    </submittedName>
</protein>
<sequence length="100" mass="11758">MKRHQFMNPYPNNQQQSKRPTALSIFPHVGMITKERNYETQKKRSELGVSENPMGIDVANTLKFYNHTNNEIKLYKNESIKVKDMLIKRKYVSKKGDGKK</sequence>
<evidence type="ECO:0000313" key="2">
    <source>
        <dbReference type="EMBL" id="CAE0335940.1"/>
    </source>
</evidence>
<accession>A0A7S3IZF2</accession>
<name>A0A7S3IZF2_9SPIT</name>
<evidence type="ECO:0000256" key="1">
    <source>
        <dbReference type="SAM" id="MobiDB-lite"/>
    </source>
</evidence>
<dbReference type="EMBL" id="HBIH01041176">
    <property type="protein sequence ID" value="CAE0335940.1"/>
    <property type="molecule type" value="Transcribed_RNA"/>
</dbReference>
<reference evidence="2" key="1">
    <citation type="submission" date="2021-01" db="EMBL/GenBank/DDBJ databases">
        <authorList>
            <person name="Corre E."/>
            <person name="Pelletier E."/>
            <person name="Niang G."/>
            <person name="Scheremetjew M."/>
            <person name="Finn R."/>
            <person name="Kale V."/>
            <person name="Holt S."/>
            <person name="Cochrane G."/>
            <person name="Meng A."/>
            <person name="Brown T."/>
            <person name="Cohen L."/>
        </authorList>
    </citation>
    <scope>NUCLEOTIDE SEQUENCE</scope>
    <source>
        <strain evidence="2">S3</strain>
    </source>
</reference>
<organism evidence="2">
    <name type="scientific">Strombidium inclinatum</name>
    <dbReference type="NCBI Taxonomy" id="197538"/>
    <lineage>
        <taxon>Eukaryota</taxon>
        <taxon>Sar</taxon>
        <taxon>Alveolata</taxon>
        <taxon>Ciliophora</taxon>
        <taxon>Intramacronucleata</taxon>
        <taxon>Spirotrichea</taxon>
        <taxon>Oligotrichia</taxon>
        <taxon>Strombidiidae</taxon>
        <taxon>Strombidium</taxon>
    </lineage>
</organism>
<feature type="compositionally biased region" description="Polar residues" evidence="1">
    <location>
        <begin position="10"/>
        <end position="19"/>
    </location>
</feature>
<gene>
    <name evidence="2" type="ORF">SINC0208_LOCUS16579</name>
</gene>
<feature type="region of interest" description="Disordered" evidence="1">
    <location>
        <begin position="1"/>
        <end position="20"/>
    </location>
</feature>
<dbReference type="AlphaFoldDB" id="A0A7S3IZF2"/>
<proteinExistence type="predicted"/>